<dbReference type="InterPro" id="IPR029526">
    <property type="entry name" value="PGBD"/>
</dbReference>
<feature type="compositionally biased region" description="Basic residues" evidence="1">
    <location>
        <begin position="74"/>
        <end position="85"/>
    </location>
</feature>
<dbReference type="CDD" id="cd19757">
    <property type="entry name" value="Bbox1"/>
    <property type="match status" value="1"/>
</dbReference>
<evidence type="ECO:0000259" key="2">
    <source>
        <dbReference type="Pfam" id="PF13843"/>
    </source>
</evidence>
<dbReference type="Proteomes" id="UP000261360">
    <property type="component" value="Unplaced"/>
</dbReference>
<feature type="region of interest" description="Disordered" evidence="1">
    <location>
        <begin position="499"/>
        <end position="527"/>
    </location>
</feature>
<organism evidence="3 4">
    <name type="scientific">Seriola lalandi dorsalis</name>
    <dbReference type="NCBI Taxonomy" id="1841481"/>
    <lineage>
        <taxon>Eukaryota</taxon>
        <taxon>Metazoa</taxon>
        <taxon>Chordata</taxon>
        <taxon>Craniata</taxon>
        <taxon>Vertebrata</taxon>
        <taxon>Euteleostomi</taxon>
        <taxon>Actinopterygii</taxon>
        <taxon>Neopterygii</taxon>
        <taxon>Teleostei</taxon>
        <taxon>Neoteleostei</taxon>
        <taxon>Acanthomorphata</taxon>
        <taxon>Carangaria</taxon>
        <taxon>Carangiformes</taxon>
        <taxon>Carangidae</taxon>
        <taxon>Seriola</taxon>
    </lineage>
</organism>
<accession>A0A3B4WXQ6</accession>
<sequence length="579" mass="65981">MDTKTFYGARPQTFLVLVPENPQESDGDLSEDDDDPIEDPDYHPTQAEGTGDSSFESLDEEEAPSTSSSSSQPPRKKSRKGKHTLKTVSLEEPEDTSNPSCPSGPNKSTRRIWKHEDIQEFQVPDSRFEPPDSSPEEIENFLAILVYMGVFNFPSLEDYWHHESRFNVIADIMPRKRFQVLRRFIHFNDNQQCDGSPDRFYKIRPLFEMLRERCLQIPSTYKHSVDEVMVAYKGTRAGTLRKYIANKPDKWGFKLFCRASSSGIIHDMLLYQGVSTFFNVALSEQEQTLPLGAKVVTTLCKTIKQPQLSIVFCDNFFTSFSLIQHLHTSLSVKCIGTVRPNRTGGAPLVADKDLMKRGRGACDYRSAEGVIAVKWFDNKCVNLLSNACGIMPFSSVKRWSKESRAKINIPCPSLIPAYNEHMGGIDLSDMLVHLYKTPAKSGRWYIPLFGYILDLCIANSWLVYKRDCGLLNQKPMTLKRFRLAVAQSLNRVNKLASKVGRPSLSSQPQQKQGYTPRPSRPKPQPDVRYDNLGHWPLHCDTRGRCNLCPKGVSRWKCEKCNVFLCLNTHQKCFVAYHQR</sequence>
<feature type="region of interest" description="Disordered" evidence="1">
    <location>
        <begin position="1"/>
        <end position="110"/>
    </location>
</feature>
<feature type="compositionally biased region" description="Polar residues" evidence="1">
    <location>
        <begin position="96"/>
        <end position="107"/>
    </location>
</feature>
<dbReference type="Ensembl" id="ENSSLDT00000010303.1">
    <property type="protein sequence ID" value="ENSSLDP00000009944.1"/>
    <property type="gene ID" value="ENSSLDG00000007923.1"/>
</dbReference>
<feature type="compositionally biased region" description="Polar residues" evidence="1">
    <location>
        <begin position="503"/>
        <end position="513"/>
    </location>
</feature>
<dbReference type="Pfam" id="PF13843">
    <property type="entry name" value="DDE_Tnp_1_7"/>
    <property type="match status" value="1"/>
</dbReference>
<dbReference type="PANTHER" id="PTHR47272:SF1">
    <property type="entry name" value="PIGGYBAC TRANSPOSABLE ELEMENT-DERIVED PROTEIN 3-LIKE"/>
    <property type="match status" value="1"/>
</dbReference>
<keyword evidence="4" id="KW-1185">Reference proteome</keyword>
<dbReference type="AlphaFoldDB" id="A0A3B4WXQ6"/>
<reference evidence="3" key="1">
    <citation type="submission" date="2025-08" db="UniProtKB">
        <authorList>
            <consortium name="Ensembl"/>
        </authorList>
    </citation>
    <scope>IDENTIFICATION</scope>
</reference>
<feature type="domain" description="PiggyBac transposable element-derived protein" evidence="2">
    <location>
        <begin position="133"/>
        <end position="461"/>
    </location>
</feature>
<reference evidence="3" key="2">
    <citation type="submission" date="2025-09" db="UniProtKB">
        <authorList>
            <consortium name="Ensembl"/>
        </authorList>
    </citation>
    <scope>IDENTIFICATION</scope>
</reference>
<evidence type="ECO:0000313" key="3">
    <source>
        <dbReference type="Ensembl" id="ENSSLDP00000009944.1"/>
    </source>
</evidence>
<name>A0A3B4WXQ6_SERLL</name>
<protein>
    <recommendedName>
        <fullName evidence="2">PiggyBac transposable element-derived protein domain-containing protein</fullName>
    </recommendedName>
</protein>
<evidence type="ECO:0000256" key="1">
    <source>
        <dbReference type="SAM" id="MobiDB-lite"/>
    </source>
</evidence>
<evidence type="ECO:0000313" key="4">
    <source>
        <dbReference type="Proteomes" id="UP000261360"/>
    </source>
</evidence>
<dbReference type="PANTHER" id="PTHR47272">
    <property type="entry name" value="DDE_TNP_1_7 DOMAIN-CONTAINING PROTEIN"/>
    <property type="match status" value="1"/>
</dbReference>
<proteinExistence type="predicted"/>
<feature type="compositionally biased region" description="Polar residues" evidence="1">
    <location>
        <begin position="47"/>
        <end position="56"/>
    </location>
</feature>
<feature type="compositionally biased region" description="Low complexity" evidence="1">
    <location>
        <begin position="64"/>
        <end position="73"/>
    </location>
</feature>
<dbReference type="GeneTree" id="ENSGT00940000165893"/>
<feature type="compositionally biased region" description="Acidic residues" evidence="1">
    <location>
        <begin position="23"/>
        <end position="39"/>
    </location>
</feature>